<dbReference type="Pfam" id="PF13407">
    <property type="entry name" value="Peripla_BP_4"/>
    <property type="match status" value="1"/>
</dbReference>
<dbReference type="CDD" id="cd01536">
    <property type="entry name" value="PBP1_ABC_sugar_binding-like"/>
    <property type="match status" value="1"/>
</dbReference>
<dbReference type="Proteomes" id="UP001162834">
    <property type="component" value="Chromosome"/>
</dbReference>
<dbReference type="GO" id="GO:0030246">
    <property type="term" value="F:carbohydrate binding"/>
    <property type="evidence" value="ECO:0007669"/>
    <property type="project" value="UniProtKB-ARBA"/>
</dbReference>
<comment type="similarity">
    <text evidence="2">Belongs to the bacterial solute-binding protein 2 family.</text>
</comment>
<accession>A0A9E6XWY3</accession>
<keyword evidence="3" id="KW-0732">Signal</keyword>
<organism evidence="7 8">
    <name type="scientific">Capillimicrobium parvum</name>
    <dbReference type="NCBI Taxonomy" id="2884022"/>
    <lineage>
        <taxon>Bacteria</taxon>
        <taxon>Bacillati</taxon>
        <taxon>Actinomycetota</taxon>
        <taxon>Thermoleophilia</taxon>
        <taxon>Solirubrobacterales</taxon>
        <taxon>Capillimicrobiaceae</taxon>
        <taxon>Capillimicrobium</taxon>
    </lineage>
</organism>
<evidence type="ECO:0000256" key="1">
    <source>
        <dbReference type="ARBA" id="ARBA00004196"/>
    </source>
</evidence>
<evidence type="ECO:0000256" key="4">
    <source>
        <dbReference type="SAM" id="MobiDB-lite"/>
    </source>
</evidence>
<sequence length="403" mass="42921">MSRSDLEITQDVGGRKARCRGRGVGTLAILLAMILTLAFASGCGSSDDTSTAASTAEPAAADEPAGDAVAAAEKKVAELSKTEGVKFPVPDKPFDPGHKRAAVIMAGQDEGFTAMVDSLKEAADTMGWTLGPPMDGKFNPAAQAGFIQQAVNEKYDAIILLVIDAVNIESALAAAKQANIPVACLMCENKGYEDEIIDVTTSGRPGGEAIANYVTAASGGKAKVLLFDDKAYSIVKTRVEGFRDTLAQVCPECEIVDTVQMTPASLAKPGPPEWLGALRRYSPDDFDWTVFPYDYYAIPAGKTALEQGRNVAITGYDGSPEMVRMIEKDGPVFKATVTAPFEYLPWAALDQVARASAGLETWDTTQLPLRLVTPQNAAKFPKGWYVPHDFDPKAAFAPIWSGE</sequence>
<dbReference type="SUPFAM" id="SSF53822">
    <property type="entry name" value="Periplasmic binding protein-like I"/>
    <property type="match status" value="1"/>
</dbReference>
<dbReference type="Gene3D" id="3.40.50.2300">
    <property type="match status" value="2"/>
</dbReference>
<evidence type="ECO:0000256" key="5">
    <source>
        <dbReference type="SAM" id="Phobius"/>
    </source>
</evidence>
<dbReference type="AlphaFoldDB" id="A0A9E6XWY3"/>
<evidence type="ECO:0000259" key="6">
    <source>
        <dbReference type="Pfam" id="PF13407"/>
    </source>
</evidence>
<protein>
    <recommendedName>
        <fullName evidence="6">Periplasmic binding protein domain-containing protein</fullName>
    </recommendedName>
</protein>
<dbReference type="PANTHER" id="PTHR46847:SF1">
    <property type="entry name" value="D-ALLOSE-BINDING PERIPLASMIC PROTEIN-RELATED"/>
    <property type="match status" value="1"/>
</dbReference>
<feature type="region of interest" description="Disordered" evidence="4">
    <location>
        <begin position="46"/>
        <end position="65"/>
    </location>
</feature>
<name>A0A9E6XWY3_9ACTN</name>
<comment type="subcellular location">
    <subcellularLocation>
        <location evidence="1">Cell envelope</location>
    </subcellularLocation>
</comment>
<feature type="transmembrane region" description="Helical" evidence="5">
    <location>
        <begin position="21"/>
        <end position="40"/>
    </location>
</feature>
<reference evidence="7" key="1">
    <citation type="journal article" date="2022" name="Int. J. Syst. Evol. Microbiol.">
        <title>Pseudomonas aegrilactucae sp. nov. and Pseudomonas morbosilactucae sp. nov., pathogens causing bacterial rot of lettuce in Japan.</title>
        <authorList>
            <person name="Sawada H."/>
            <person name="Fujikawa T."/>
            <person name="Satou M."/>
        </authorList>
    </citation>
    <scope>NUCLEOTIDE SEQUENCE</scope>
    <source>
        <strain evidence="7">0166_1</strain>
    </source>
</reference>
<keyword evidence="8" id="KW-1185">Reference proteome</keyword>
<dbReference type="KEGG" id="sbae:DSM104329_02384"/>
<dbReference type="EMBL" id="CP087164">
    <property type="protein sequence ID" value="UGS35987.1"/>
    <property type="molecule type" value="Genomic_DNA"/>
</dbReference>
<keyword evidence="5" id="KW-0472">Membrane</keyword>
<evidence type="ECO:0000256" key="3">
    <source>
        <dbReference type="ARBA" id="ARBA00022729"/>
    </source>
</evidence>
<evidence type="ECO:0000313" key="7">
    <source>
        <dbReference type="EMBL" id="UGS35987.1"/>
    </source>
</evidence>
<gene>
    <name evidence="7" type="ORF">DSM104329_02384</name>
</gene>
<evidence type="ECO:0000313" key="8">
    <source>
        <dbReference type="Proteomes" id="UP001162834"/>
    </source>
</evidence>
<keyword evidence="5" id="KW-1133">Transmembrane helix</keyword>
<feature type="domain" description="Periplasmic binding protein" evidence="6">
    <location>
        <begin position="102"/>
        <end position="358"/>
    </location>
</feature>
<dbReference type="InterPro" id="IPR028082">
    <property type="entry name" value="Peripla_BP_I"/>
</dbReference>
<dbReference type="PANTHER" id="PTHR46847">
    <property type="entry name" value="D-ALLOSE-BINDING PERIPLASMIC PROTEIN-RELATED"/>
    <property type="match status" value="1"/>
</dbReference>
<evidence type="ECO:0000256" key="2">
    <source>
        <dbReference type="ARBA" id="ARBA00007639"/>
    </source>
</evidence>
<proteinExistence type="inferred from homology"/>
<keyword evidence="5" id="KW-0812">Transmembrane</keyword>
<dbReference type="GO" id="GO:0030313">
    <property type="term" value="C:cell envelope"/>
    <property type="evidence" value="ECO:0007669"/>
    <property type="project" value="UniProtKB-SubCell"/>
</dbReference>
<dbReference type="InterPro" id="IPR025997">
    <property type="entry name" value="SBP_2_dom"/>
</dbReference>